<feature type="domain" description="ProQ/FinO" evidence="6">
    <location>
        <begin position="20"/>
        <end position="134"/>
    </location>
</feature>
<dbReference type="KEGG" id="adp:NCTC12871_00055"/>
<sequence>MTEMEKMGTVVENTATTSSEKFTNNKAVLTYLAEKFPRCFILEGEAKPLKINIFQDLAARLADDSKVSKTQLRQVLRAYTTNWRYLHGCREGAERVDLDGNPCGVLDAEHVAFAAQQLAEAKAKVAEKRAAERKAAQAEKAAKRKVAPSKTKRTQSQHSKTRQNRQLPKLEVLSLEAISQLEKGSLVKVKAGEKVQQATVLETNKEGTVRVEFRNGLVMSVSADRLFA</sequence>
<comment type="function">
    <text evidence="4">RNA chaperone with significant RNA binding, RNA strand exchange and RNA duplexing activities.</text>
</comment>
<keyword evidence="8" id="KW-1185">Reference proteome</keyword>
<evidence type="ECO:0000259" key="6">
    <source>
        <dbReference type="SMART" id="SM00945"/>
    </source>
</evidence>
<dbReference type="SUPFAM" id="SSF48657">
    <property type="entry name" value="FinO-like"/>
    <property type="match status" value="1"/>
</dbReference>
<dbReference type="OrthoDB" id="8421419at2"/>
<dbReference type="Proteomes" id="UP000279799">
    <property type="component" value="Chromosome"/>
</dbReference>
<keyword evidence="2 4" id="KW-0694">RNA-binding</keyword>
<keyword evidence="3 4" id="KW-0143">Chaperone</keyword>
<protein>
    <recommendedName>
        <fullName evidence="4">RNA chaperone ProQ</fullName>
    </recommendedName>
</protein>
<evidence type="ECO:0000313" key="8">
    <source>
        <dbReference type="Proteomes" id="UP000279799"/>
    </source>
</evidence>
<accession>A0A448TS33</accession>
<feature type="region of interest" description="Disordered" evidence="5">
    <location>
        <begin position="132"/>
        <end position="166"/>
    </location>
</feature>
<evidence type="ECO:0000256" key="4">
    <source>
        <dbReference type="HAMAP-Rule" id="MF_00749"/>
    </source>
</evidence>
<evidence type="ECO:0000256" key="2">
    <source>
        <dbReference type="ARBA" id="ARBA00022884"/>
    </source>
</evidence>
<dbReference type="Pfam" id="PF04352">
    <property type="entry name" value="ProQ"/>
    <property type="match status" value="1"/>
</dbReference>
<dbReference type="SMART" id="SM00945">
    <property type="entry name" value="ProQ"/>
    <property type="match status" value="1"/>
</dbReference>
<feature type="compositionally biased region" description="Basic residues" evidence="5">
    <location>
        <begin position="142"/>
        <end position="163"/>
    </location>
</feature>
<dbReference type="AlphaFoldDB" id="A0A448TS33"/>
<dbReference type="GO" id="GO:0033592">
    <property type="term" value="F:RNA strand annealing activity"/>
    <property type="evidence" value="ECO:0007669"/>
    <property type="project" value="UniProtKB-UniRule"/>
</dbReference>
<reference evidence="7 8" key="1">
    <citation type="submission" date="2018-12" db="EMBL/GenBank/DDBJ databases">
        <authorList>
            <consortium name="Pathogen Informatics"/>
        </authorList>
    </citation>
    <scope>NUCLEOTIDE SEQUENCE [LARGE SCALE GENOMIC DNA]</scope>
    <source>
        <strain evidence="7 8">NCTC12871</strain>
    </source>
</reference>
<dbReference type="InterPro" id="IPR016103">
    <property type="entry name" value="ProQ/FinO"/>
</dbReference>
<dbReference type="HAMAP" id="MF_00749">
    <property type="entry name" value="ProQ"/>
    <property type="match status" value="1"/>
</dbReference>
<evidence type="ECO:0000256" key="3">
    <source>
        <dbReference type="ARBA" id="ARBA00023186"/>
    </source>
</evidence>
<dbReference type="GO" id="GO:0034057">
    <property type="term" value="F:RNA strand-exchange activity"/>
    <property type="evidence" value="ECO:0007669"/>
    <property type="project" value="UniProtKB-UniRule"/>
</dbReference>
<dbReference type="GO" id="GO:0005829">
    <property type="term" value="C:cytosol"/>
    <property type="evidence" value="ECO:0007669"/>
    <property type="project" value="TreeGrafter"/>
</dbReference>
<evidence type="ECO:0000256" key="5">
    <source>
        <dbReference type="SAM" id="MobiDB-lite"/>
    </source>
</evidence>
<proteinExistence type="inferred from homology"/>
<comment type="similarity">
    <text evidence="4">Belongs to the ProQ family.</text>
</comment>
<evidence type="ECO:0000313" key="7">
    <source>
        <dbReference type="EMBL" id="VEJ08653.1"/>
    </source>
</evidence>
<dbReference type="PANTHER" id="PTHR38106:SF1">
    <property type="entry name" value="RNA CHAPERONE PROQ"/>
    <property type="match status" value="1"/>
</dbReference>
<dbReference type="InterPro" id="IPR036442">
    <property type="entry name" value="ProQ/FinO_sf"/>
</dbReference>
<dbReference type="PANTHER" id="PTHR38106">
    <property type="entry name" value="RNA CHAPERONE PROQ"/>
    <property type="match status" value="1"/>
</dbReference>
<dbReference type="InterPro" id="IPR023529">
    <property type="entry name" value="ProQ"/>
</dbReference>
<dbReference type="Gene3D" id="1.10.1710.10">
    <property type="entry name" value="ProQ/FinO domain"/>
    <property type="match status" value="1"/>
</dbReference>
<name>A0A448TS33_9PAST</name>
<keyword evidence="1 4" id="KW-0963">Cytoplasm</keyword>
<dbReference type="Pfam" id="PF17516">
    <property type="entry name" value="ProQ_C"/>
    <property type="match status" value="1"/>
</dbReference>
<feature type="compositionally biased region" description="Basic and acidic residues" evidence="5">
    <location>
        <begin position="132"/>
        <end position="141"/>
    </location>
</feature>
<dbReference type="RefSeq" id="WP_126597914.1">
    <property type="nucleotide sequence ID" value="NZ_LR134510.1"/>
</dbReference>
<comment type="subcellular location">
    <subcellularLocation>
        <location evidence="4">Cytoplasm</location>
    </subcellularLocation>
</comment>
<dbReference type="GO" id="GO:0010608">
    <property type="term" value="P:post-transcriptional regulation of gene expression"/>
    <property type="evidence" value="ECO:0007669"/>
    <property type="project" value="InterPro"/>
</dbReference>
<evidence type="ECO:0000256" key="1">
    <source>
        <dbReference type="ARBA" id="ARBA00022490"/>
    </source>
</evidence>
<dbReference type="InterPro" id="IPR035236">
    <property type="entry name" value="ProQ_C"/>
</dbReference>
<dbReference type="EMBL" id="LR134510">
    <property type="protein sequence ID" value="VEJ08653.1"/>
    <property type="molecule type" value="Genomic_DNA"/>
</dbReference>
<gene>
    <name evidence="4 7" type="primary">proQ</name>
    <name evidence="7" type="ORF">NCTC12871_00055</name>
</gene>
<organism evidence="7 8">
    <name type="scientific">Actinobacillus delphinicola</name>
    <dbReference type="NCBI Taxonomy" id="51161"/>
    <lineage>
        <taxon>Bacteria</taxon>
        <taxon>Pseudomonadati</taxon>
        <taxon>Pseudomonadota</taxon>
        <taxon>Gammaproteobacteria</taxon>
        <taxon>Pasteurellales</taxon>
        <taxon>Pasteurellaceae</taxon>
        <taxon>Actinobacillus</taxon>
    </lineage>
</organism>
<dbReference type="NCBIfam" id="NF003434">
    <property type="entry name" value="PRK04950.1"/>
    <property type="match status" value="1"/>
</dbReference>